<accession>A0A1W0A4F9</accession>
<gene>
    <name evidence="1" type="ORF">THRCLA_02688</name>
</gene>
<evidence type="ECO:0000313" key="2">
    <source>
        <dbReference type="Proteomes" id="UP000243217"/>
    </source>
</evidence>
<keyword evidence="2" id="KW-1185">Reference proteome</keyword>
<sequence length="201" mass="23279">MAETLFGIDNNEIGTFEYDAMTIRRYIRMNIKNEQRQQKEVLLMASTGHRVMYMESDAENNEENALQFGNCSVHQNSDRIYTEDYILPMLQRILISINSPIDLFAAPITHLVLIDCSHTGRRFHDTSFIYGGQLTTITSFALQTKVAERSVTHMQTQVGPVIISTAKFKWFYETWKRTQQDIFTSTVPSVYQSAVSFYFPY</sequence>
<evidence type="ECO:0000313" key="1">
    <source>
        <dbReference type="EMBL" id="OQS05135.1"/>
    </source>
</evidence>
<dbReference type="AlphaFoldDB" id="A0A1W0A4F9"/>
<name>A0A1W0A4F9_9STRA</name>
<dbReference type="Proteomes" id="UP000243217">
    <property type="component" value="Unassembled WGS sequence"/>
</dbReference>
<organism evidence="1 2">
    <name type="scientific">Thraustotheca clavata</name>
    <dbReference type="NCBI Taxonomy" id="74557"/>
    <lineage>
        <taxon>Eukaryota</taxon>
        <taxon>Sar</taxon>
        <taxon>Stramenopiles</taxon>
        <taxon>Oomycota</taxon>
        <taxon>Saprolegniomycetes</taxon>
        <taxon>Saprolegniales</taxon>
        <taxon>Achlyaceae</taxon>
        <taxon>Thraustotheca</taxon>
    </lineage>
</organism>
<dbReference type="EMBL" id="JNBS01000500">
    <property type="protein sequence ID" value="OQS05135.1"/>
    <property type="molecule type" value="Genomic_DNA"/>
</dbReference>
<comment type="caution">
    <text evidence="1">The sequence shown here is derived from an EMBL/GenBank/DDBJ whole genome shotgun (WGS) entry which is preliminary data.</text>
</comment>
<dbReference type="OrthoDB" id="10425743at2759"/>
<proteinExistence type="predicted"/>
<reference evidence="1 2" key="1">
    <citation type="journal article" date="2014" name="Genome Biol. Evol.">
        <title>The secreted proteins of Achlya hypogyna and Thraustotheca clavata identify the ancestral oomycete secretome and reveal gene acquisitions by horizontal gene transfer.</title>
        <authorList>
            <person name="Misner I."/>
            <person name="Blouin N."/>
            <person name="Leonard G."/>
            <person name="Richards T.A."/>
            <person name="Lane C.E."/>
        </authorList>
    </citation>
    <scope>NUCLEOTIDE SEQUENCE [LARGE SCALE GENOMIC DNA]</scope>
    <source>
        <strain evidence="1 2">ATCC 34112</strain>
    </source>
</reference>
<protein>
    <submittedName>
        <fullName evidence="1">Uncharacterized protein</fullName>
    </submittedName>
</protein>